<keyword evidence="4" id="KW-0597">Phosphoprotein</keyword>
<dbReference type="Ensembl" id="ENSLOCT00000022377.1">
    <property type="protein sequence ID" value="ENSLOCP00000022336.1"/>
    <property type="gene ID" value="ENSLOCG00000018235.1"/>
</dbReference>
<reference evidence="20" key="2">
    <citation type="submission" date="2025-08" db="UniProtKB">
        <authorList>
            <consortium name="Ensembl"/>
        </authorList>
    </citation>
    <scope>IDENTIFICATION</scope>
</reference>
<evidence type="ECO:0000256" key="16">
    <source>
        <dbReference type="ARBA" id="ARBA00069539"/>
    </source>
</evidence>
<dbReference type="SUPFAM" id="SSF57667">
    <property type="entry name" value="beta-beta-alpha zinc fingers"/>
    <property type="match status" value="1"/>
</dbReference>
<protein>
    <recommendedName>
        <fullName evidence="16">Zinc finger protein 518A</fullName>
    </recommendedName>
</protein>
<feature type="region of interest" description="Disordered" evidence="18">
    <location>
        <begin position="436"/>
        <end position="498"/>
    </location>
</feature>
<feature type="region of interest" description="Disordered" evidence="18">
    <location>
        <begin position="550"/>
        <end position="569"/>
    </location>
</feature>
<sequence>CYQFRQSPQDGVKISGKILRFSCSECKGEAAFSPNDLLKHFQVAHQGCLPTYPCDMCNFTANDFPVLQQHRLGHRDTYVKCEICNDNVQYSLLQLTRHFSSYHSSNGHYRCEKCKFSTKDVGTFVQHIHRHSEVQYKCGKCQHVSYTKGEFQRHLLVHTGTFPFQCQFCDYGATRKDYVLKHMNAVHSDEIERKCKLKDKEDGAKTLADAKSGLKLLLKRNTAGVARDAQWRTAGFHALSGGGLLDEYGRLANPEKTLEETQQFLERTVASEKDCIQWAKARKSEQQYLSPSTPAVLKPKMESCLGSNSGFLKTGGSGSSVLMVKNKISIPPNCTTKFMGFKMVDGKRHLVLKVIPAAKLGSSPQTVAPSVEKDAKGRGPEKGMNGPICVEDVALQCSSLPVSSHSSLSQSTLPACSDSQSSINKGSSVVKELLQAENQESSSTSHTVVNDGHPISDDEQKPSSSASPTTCKVFHTTSQKAQIAHPSKAEMDQQSEHTSLVEFASNKTSPEMDKESLSSKETLLESIVVDNENNSDLNSSRQEVFSFHNYSKDRASSESSDTVKESGDQEASQLMTDVCVKDSFQSQCAKDLTGTSLTLADVLSPHSQDCKVDEEMGEIIADQLSSQGVMEKVPDSEIEVDECIATVEEDSAEPSDVLEEPEDSLFMPKITSVFSLQSEENGPQLDVNQLLEKVLETENKKASILSAQEKKELKVAAGESTVGNPCSATALGRILEEHSDAIISQQLEKERISSANQDPVKNSAATLRILQPINVTEGKKQVFLKPCQNGFALPIQVGSNQGFQLITGSSHPQINVSYLNTGKERPKKPPGLTFTLNNGRIGTTAQIVGDKKVSGGAGNGEESAVLCCGSSTGHYIVNNMPLKGSLILSNSVQSLSGERTSNLPTCFLVQRQLPMVTSTSCQSGVTVSHNIQGQPQRPVLAVPINSPEKPAVVQAGRQAFLLKCVTPVKQGTLLNSQIEAKVLNQNCTSNESGGNKVLLKIVRNASGSSFPSSTGELNGIQTLAMTNQPVYLTTGALQSSCISRSSNQSIVNVSTGYKTSGPSQDSSNEPLTVSQLLNCSSPAAVQGKSKEKESGVNSHGKIKRVCLPSPKQNHLAIRKKRQRGLLLEESSGPSPKAKKPLSKKWKETEKGPADAHELCATPVPKDVERTLRLSPFSATQRIKCPRRNQPVVVLNHPDADVPEVVNVMKTINKFKGHVLKVALSQRTIDALSELNCDPLNENPSLNIHATRSRRAKPVSPVKERYILKLRLKKTSRNKYKVVKSTSDSTEKPTFSCWFCGRIFDNQEEWIGHGQRHLMEATRDWNKLF</sequence>
<dbReference type="GO" id="GO:0000981">
    <property type="term" value="F:DNA-binding transcription factor activity, RNA polymerase II-specific"/>
    <property type="evidence" value="ECO:0000318"/>
    <property type="project" value="GO_Central"/>
</dbReference>
<dbReference type="EMBL" id="AHAT01004086">
    <property type="status" value="NOT_ANNOTATED_CDS"/>
    <property type="molecule type" value="Genomic_DNA"/>
</dbReference>
<comment type="subcellular location">
    <subcellularLocation>
        <location evidence="1">Nucleus</location>
    </subcellularLocation>
</comment>
<evidence type="ECO:0000256" key="2">
    <source>
        <dbReference type="ARBA" id="ARBA00006991"/>
    </source>
</evidence>
<dbReference type="Bgee" id="ENSLOCG00000018235">
    <property type="expression patterns" value="Expressed in testis and 13 other cell types or tissues"/>
</dbReference>
<feature type="compositionally biased region" description="Basic and acidic residues" evidence="18">
    <location>
        <begin position="550"/>
        <end position="567"/>
    </location>
</feature>
<evidence type="ECO:0000256" key="9">
    <source>
        <dbReference type="ARBA" id="ARBA00022843"/>
    </source>
</evidence>
<keyword evidence="11" id="KW-0805">Transcription regulation</keyword>
<dbReference type="HOGENOM" id="CLU_005711_0_0_1"/>
<dbReference type="PANTHER" id="PTHR24379:SF121">
    <property type="entry name" value="C2H2-TYPE DOMAIN-CONTAINING PROTEIN"/>
    <property type="match status" value="1"/>
</dbReference>
<dbReference type="PROSITE" id="PS00028">
    <property type="entry name" value="ZINC_FINGER_C2H2_1"/>
    <property type="match status" value="1"/>
</dbReference>
<dbReference type="PANTHER" id="PTHR24379">
    <property type="entry name" value="KRAB AND ZINC FINGER DOMAIN-CONTAINING"/>
    <property type="match status" value="1"/>
</dbReference>
<evidence type="ECO:0000313" key="21">
    <source>
        <dbReference type="Proteomes" id="UP000018468"/>
    </source>
</evidence>
<feature type="domain" description="C2H2-type" evidence="19">
    <location>
        <begin position="136"/>
        <end position="163"/>
    </location>
</feature>
<evidence type="ECO:0000259" key="19">
    <source>
        <dbReference type="PROSITE" id="PS50157"/>
    </source>
</evidence>
<keyword evidence="3" id="KW-1017">Isopeptide bond</keyword>
<feature type="compositionally biased region" description="Polar residues" evidence="18">
    <location>
        <begin position="462"/>
        <end position="481"/>
    </location>
</feature>
<dbReference type="InParanoid" id="W5NNX7"/>
<evidence type="ECO:0000256" key="17">
    <source>
        <dbReference type="PROSITE-ProRule" id="PRU00042"/>
    </source>
</evidence>
<comment type="function">
    <text evidence="15">Through its association with the EHMT1-EHMT2/G9A and PRC2/EED-EZH2 histone methyltransferase complexes may function in gene silencing, regulating repressive post-translational methylation of histone tails at promoters of target genes.</text>
</comment>
<comment type="similarity">
    <text evidence="2">Belongs to the krueppel C2H2-type zinc-finger protein family.</text>
</comment>
<evidence type="ECO:0000256" key="12">
    <source>
        <dbReference type="ARBA" id="ARBA00023125"/>
    </source>
</evidence>
<evidence type="ECO:0000256" key="15">
    <source>
        <dbReference type="ARBA" id="ARBA00054986"/>
    </source>
</evidence>
<keyword evidence="8" id="KW-0862">Zinc</keyword>
<dbReference type="InterPro" id="IPR013087">
    <property type="entry name" value="Znf_C2H2_type"/>
</dbReference>
<name>W5NNX7_LEPOC</name>
<accession>W5NNX7</accession>
<keyword evidence="14" id="KW-0539">Nucleus</keyword>
<feature type="region of interest" description="Disordered" evidence="18">
    <location>
        <begin position="1123"/>
        <end position="1153"/>
    </location>
</feature>
<evidence type="ECO:0000256" key="14">
    <source>
        <dbReference type="ARBA" id="ARBA00023242"/>
    </source>
</evidence>
<dbReference type="GO" id="GO:0005634">
    <property type="term" value="C:nucleus"/>
    <property type="evidence" value="ECO:0007669"/>
    <property type="project" value="UniProtKB-SubCell"/>
</dbReference>
<organism evidence="20 21">
    <name type="scientific">Lepisosteus oculatus</name>
    <name type="common">Spotted gar</name>
    <dbReference type="NCBI Taxonomy" id="7918"/>
    <lineage>
        <taxon>Eukaryota</taxon>
        <taxon>Metazoa</taxon>
        <taxon>Chordata</taxon>
        <taxon>Craniata</taxon>
        <taxon>Vertebrata</taxon>
        <taxon>Euteleostomi</taxon>
        <taxon>Actinopterygii</taxon>
        <taxon>Neopterygii</taxon>
        <taxon>Holostei</taxon>
        <taxon>Semionotiformes</taxon>
        <taxon>Lepisosteidae</taxon>
        <taxon>Lepisosteus</taxon>
    </lineage>
</organism>
<dbReference type="GO" id="GO:0006357">
    <property type="term" value="P:regulation of transcription by RNA polymerase II"/>
    <property type="evidence" value="ECO:0000318"/>
    <property type="project" value="GO_Central"/>
</dbReference>
<evidence type="ECO:0000256" key="8">
    <source>
        <dbReference type="ARBA" id="ARBA00022833"/>
    </source>
</evidence>
<dbReference type="FunFam" id="3.30.160.60:FF:001423">
    <property type="entry name" value="Zinc finger protein 518A"/>
    <property type="match status" value="1"/>
</dbReference>
<evidence type="ECO:0000256" key="10">
    <source>
        <dbReference type="ARBA" id="ARBA00022853"/>
    </source>
</evidence>
<keyword evidence="5" id="KW-0479">Metal-binding</keyword>
<evidence type="ECO:0000256" key="3">
    <source>
        <dbReference type="ARBA" id="ARBA00022499"/>
    </source>
</evidence>
<evidence type="ECO:0000256" key="6">
    <source>
        <dbReference type="ARBA" id="ARBA00022737"/>
    </source>
</evidence>
<keyword evidence="21" id="KW-1185">Reference proteome</keyword>
<reference evidence="20" key="3">
    <citation type="submission" date="2025-09" db="UniProtKB">
        <authorList>
            <consortium name="Ensembl"/>
        </authorList>
    </citation>
    <scope>IDENTIFICATION</scope>
</reference>
<feature type="domain" description="C2H2-type" evidence="19">
    <location>
        <begin position="1294"/>
        <end position="1321"/>
    </location>
</feature>
<feature type="compositionally biased region" description="Basic and acidic residues" evidence="18">
    <location>
        <begin position="371"/>
        <end position="381"/>
    </location>
</feature>
<evidence type="ECO:0000256" key="4">
    <source>
        <dbReference type="ARBA" id="ARBA00022553"/>
    </source>
</evidence>
<dbReference type="OMA" id="SCVEECM"/>
<evidence type="ECO:0000256" key="1">
    <source>
        <dbReference type="ARBA" id="ARBA00004123"/>
    </source>
</evidence>
<dbReference type="GO" id="GO:0006325">
    <property type="term" value="P:chromatin organization"/>
    <property type="evidence" value="ECO:0007669"/>
    <property type="project" value="UniProtKB-KW"/>
</dbReference>
<evidence type="ECO:0000256" key="13">
    <source>
        <dbReference type="ARBA" id="ARBA00023163"/>
    </source>
</evidence>
<dbReference type="SMART" id="SM00355">
    <property type="entry name" value="ZnF_C2H2"/>
    <property type="match status" value="7"/>
</dbReference>
<dbReference type="InterPro" id="IPR036236">
    <property type="entry name" value="Znf_C2H2_sf"/>
</dbReference>
<dbReference type="STRING" id="7918.ENSLOCP00000022336"/>
<keyword evidence="13" id="KW-0804">Transcription</keyword>
<evidence type="ECO:0000256" key="18">
    <source>
        <dbReference type="SAM" id="MobiDB-lite"/>
    </source>
</evidence>
<evidence type="ECO:0000256" key="7">
    <source>
        <dbReference type="ARBA" id="ARBA00022771"/>
    </source>
</evidence>
<keyword evidence="9" id="KW-0832">Ubl conjugation</keyword>
<feature type="domain" description="C2H2-type" evidence="19">
    <location>
        <begin position="164"/>
        <end position="192"/>
    </location>
</feature>
<keyword evidence="7 17" id="KW-0863">Zinc-finger</keyword>
<feature type="compositionally biased region" description="Polar residues" evidence="18">
    <location>
        <begin position="436"/>
        <end position="448"/>
    </location>
</feature>
<dbReference type="GO" id="GO:0003677">
    <property type="term" value="F:DNA binding"/>
    <property type="evidence" value="ECO:0007669"/>
    <property type="project" value="UniProtKB-KW"/>
</dbReference>
<dbReference type="GO" id="GO:0008270">
    <property type="term" value="F:zinc ion binding"/>
    <property type="evidence" value="ECO:0007669"/>
    <property type="project" value="UniProtKB-KW"/>
</dbReference>
<dbReference type="GeneTree" id="ENSGT00940000162006"/>
<reference evidence="21" key="1">
    <citation type="submission" date="2011-12" db="EMBL/GenBank/DDBJ databases">
        <title>The Draft Genome of Lepisosteus oculatus.</title>
        <authorList>
            <consortium name="The Broad Institute Genome Assembly &amp; Analysis Group"/>
            <consortium name="Computational R&amp;D Group"/>
            <consortium name="and Sequencing Platform"/>
            <person name="Di Palma F."/>
            <person name="Alfoldi J."/>
            <person name="Johnson J."/>
            <person name="Berlin A."/>
            <person name="Gnerre S."/>
            <person name="Jaffe D."/>
            <person name="MacCallum I."/>
            <person name="Young S."/>
            <person name="Walker B.J."/>
            <person name="Lander E.S."/>
            <person name="Lindblad-Toh K."/>
        </authorList>
    </citation>
    <scope>NUCLEOTIDE SEQUENCE [LARGE SCALE GENOMIC DNA]</scope>
</reference>
<dbReference type="eggNOG" id="KOG1721">
    <property type="taxonomic scope" value="Eukaryota"/>
</dbReference>
<dbReference type="Proteomes" id="UP000018468">
    <property type="component" value="Linkage group LG5"/>
</dbReference>
<dbReference type="Gene3D" id="3.30.160.60">
    <property type="entry name" value="Classic Zinc Finger"/>
    <property type="match status" value="2"/>
</dbReference>
<feature type="compositionally biased region" description="Basic and acidic residues" evidence="18">
    <location>
        <begin position="1144"/>
        <end position="1153"/>
    </location>
</feature>
<keyword evidence="12" id="KW-0238">DNA-binding</keyword>
<evidence type="ECO:0000256" key="11">
    <source>
        <dbReference type="ARBA" id="ARBA00023015"/>
    </source>
</evidence>
<feature type="region of interest" description="Disordered" evidence="18">
    <location>
        <begin position="363"/>
        <end position="384"/>
    </location>
</feature>
<evidence type="ECO:0000313" key="20">
    <source>
        <dbReference type="Ensembl" id="ENSLOCP00000022336.1"/>
    </source>
</evidence>
<evidence type="ECO:0000256" key="5">
    <source>
        <dbReference type="ARBA" id="ARBA00022723"/>
    </source>
</evidence>
<proteinExistence type="inferred from homology"/>
<dbReference type="PROSITE" id="PS50157">
    <property type="entry name" value="ZINC_FINGER_C2H2_2"/>
    <property type="match status" value="3"/>
</dbReference>
<keyword evidence="10" id="KW-0156">Chromatin regulator</keyword>
<keyword evidence="6" id="KW-0677">Repeat</keyword>